<dbReference type="Gene3D" id="3.40.630.30">
    <property type="match status" value="2"/>
</dbReference>
<feature type="domain" description="N-acetyltransferase" evidence="1">
    <location>
        <begin position="185"/>
        <end position="330"/>
    </location>
</feature>
<dbReference type="PROSITE" id="PS51186">
    <property type="entry name" value="GNAT"/>
    <property type="match status" value="1"/>
</dbReference>
<dbReference type="InterPro" id="IPR000182">
    <property type="entry name" value="GNAT_dom"/>
</dbReference>
<dbReference type="CDD" id="cd04301">
    <property type="entry name" value="NAT_SF"/>
    <property type="match status" value="1"/>
</dbReference>
<dbReference type="Pfam" id="PF13420">
    <property type="entry name" value="Acetyltransf_4"/>
    <property type="match status" value="1"/>
</dbReference>
<name>A0ABP7TQF5_9FLAO</name>
<dbReference type="Proteomes" id="UP001500968">
    <property type="component" value="Unassembled WGS sequence"/>
</dbReference>
<evidence type="ECO:0000313" key="2">
    <source>
        <dbReference type="EMBL" id="GAA4029719.1"/>
    </source>
</evidence>
<comment type="caution">
    <text evidence="2">The sequence shown here is derived from an EMBL/GenBank/DDBJ whole genome shotgun (WGS) entry which is preliminary data.</text>
</comment>
<evidence type="ECO:0000259" key="1">
    <source>
        <dbReference type="PROSITE" id="PS51186"/>
    </source>
</evidence>
<proteinExistence type="predicted"/>
<organism evidence="2 3">
    <name type="scientific">Flavobacterium cheonhonense</name>
    <dbReference type="NCBI Taxonomy" id="706185"/>
    <lineage>
        <taxon>Bacteria</taxon>
        <taxon>Pseudomonadati</taxon>
        <taxon>Bacteroidota</taxon>
        <taxon>Flavobacteriia</taxon>
        <taxon>Flavobacteriales</taxon>
        <taxon>Flavobacteriaceae</taxon>
        <taxon>Flavobacterium</taxon>
    </lineage>
</organism>
<gene>
    <name evidence="2" type="ORF">GCM10022386_11880</name>
</gene>
<dbReference type="EMBL" id="BAABCR010000014">
    <property type="protein sequence ID" value="GAA4029719.1"/>
    <property type="molecule type" value="Genomic_DNA"/>
</dbReference>
<dbReference type="Pfam" id="PF13302">
    <property type="entry name" value="Acetyltransf_3"/>
    <property type="match status" value="1"/>
</dbReference>
<dbReference type="PANTHER" id="PTHR43415:SF3">
    <property type="entry name" value="GNAT-FAMILY ACETYLTRANSFERASE"/>
    <property type="match status" value="1"/>
</dbReference>
<sequence length="330" mass="38551">MQYKVLAQQEFAHAHYKIVPIRYEDRIAIMQWRNEQIYHLRQQKPLTLADQENYFTNVVSGLFEQEQPNQILFSYLENDQCIGYGGLVHINWNDQHAEISFIMDTALEQEAFSEHWTIYLSLIEKVAFGALKLHKIFTYAFDVRPHLYPVLEAAGFKKEAVLKDHCFFNNQFKNVIIHAKYQTAFELRRAVPADVDVTFNWATDAVVRRYALSQNAIAFDDHKAWFASKISNEQVFYYLAFVDHEPIGSIRFDVLADEVVISYLIDPKHHGKGWGKKILEEGMIQFDSDAHTAPVVGIVKTDNVASLKIFRDLHFREERIDDNTVKFTRR</sequence>
<reference evidence="3" key="1">
    <citation type="journal article" date="2019" name="Int. J. Syst. Evol. Microbiol.">
        <title>The Global Catalogue of Microorganisms (GCM) 10K type strain sequencing project: providing services to taxonomists for standard genome sequencing and annotation.</title>
        <authorList>
            <consortium name="The Broad Institute Genomics Platform"/>
            <consortium name="The Broad Institute Genome Sequencing Center for Infectious Disease"/>
            <person name="Wu L."/>
            <person name="Ma J."/>
        </authorList>
    </citation>
    <scope>NUCLEOTIDE SEQUENCE [LARGE SCALE GENOMIC DNA]</scope>
    <source>
        <strain evidence="3">JCM 17064</strain>
    </source>
</reference>
<keyword evidence="3" id="KW-1185">Reference proteome</keyword>
<dbReference type="PANTHER" id="PTHR43415">
    <property type="entry name" value="SPERMIDINE N(1)-ACETYLTRANSFERASE"/>
    <property type="match status" value="1"/>
</dbReference>
<dbReference type="RefSeq" id="WP_324691434.1">
    <property type="nucleotide sequence ID" value="NZ_BAABCR010000014.1"/>
</dbReference>
<dbReference type="SUPFAM" id="SSF55729">
    <property type="entry name" value="Acyl-CoA N-acyltransferases (Nat)"/>
    <property type="match status" value="2"/>
</dbReference>
<evidence type="ECO:0000313" key="3">
    <source>
        <dbReference type="Proteomes" id="UP001500968"/>
    </source>
</evidence>
<dbReference type="InterPro" id="IPR016181">
    <property type="entry name" value="Acyl_CoA_acyltransferase"/>
</dbReference>
<accession>A0ABP7TQF5</accession>
<protein>
    <recommendedName>
        <fullName evidence="1">N-acetyltransferase domain-containing protein</fullName>
    </recommendedName>
</protein>